<keyword evidence="4 5" id="KW-0472">Membrane</keyword>
<evidence type="ECO:0000313" key="7">
    <source>
        <dbReference type="EMBL" id="NHN89957.1"/>
    </source>
</evidence>
<dbReference type="InterPro" id="IPR050382">
    <property type="entry name" value="MFS_Na/Anion_cotransporter"/>
</dbReference>
<dbReference type="Proteomes" id="UP000631653">
    <property type="component" value="Unassembled WGS sequence"/>
</dbReference>
<feature type="transmembrane region" description="Helical" evidence="5">
    <location>
        <begin position="265"/>
        <end position="283"/>
    </location>
</feature>
<accession>A0ABX0K2I5</accession>
<keyword evidence="2 5" id="KW-0812">Transmembrane</keyword>
<dbReference type="Gene3D" id="1.20.1250.20">
    <property type="entry name" value="MFS general substrate transporter like domains"/>
    <property type="match status" value="2"/>
</dbReference>
<feature type="transmembrane region" description="Helical" evidence="5">
    <location>
        <begin position="192"/>
        <end position="212"/>
    </location>
</feature>
<evidence type="ECO:0000259" key="6">
    <source>
        <dbReference type="PROSITE" id="PS50850"/>
    </source>
</evidence>
<dbReference type="EMBL" id="WOSY01000023">
    <property type="protein sequence ID" value="NHN89957.1"/>
    <property type="molecule type" value="Genomic_DNA"/>
</dbReference>
<dbReference type="SUPFAM" id="SSF103473">
    <property type="entry name" value="MFS general substrate transporter"/>
    <property type="match status" value="1"/>
</dbReference>
<sequence>MAAANVDIAREFGLSFTELGVLLSSFASVYLVCQIPAGLLADRAGGRWLLFSCLLLWSVAQWLSALAGSVHGLLVARCLLGVSEAPVFLIGTRLVTRYFEPARRATPIAFLNASSSLGQVIGPMMLGAVSGAFGWRAMFAFVGSLSAGLALLWISIYRNPKATGSEPEQPEPPRAEKVIHELRRLLSFRTSWALAGGFVGVIYLQWLYAAWLPTYFQTARHFTVSQAGYLSSVPQFAGFIGGLAGGIVTDRLARRGWTPARACRTPLVAALLVAAVTTMLVPFCATTTLAVIVMSVSLFATGIAMTSGWTLGTVLIDEGSVATLEAIQNMGGSLGAVMAPVLTGAALQHSGSFTLAMAIAGVITLGSAALYRIGTRTRIS</sequence>
<dbReference type="InterPro" id="IPR020846">
    <property type="entry name" value="MFS_dom"/>
</dbReference>
<keyword evidence="3 5" id="KW-1133">Transmembrane helix</keyword>
<feature type="transmembrane region" description="Helical" evidence="5">
    <location>
        <begin position="20"/>
        <end position="41"/>
    </location>
</feature>
<dbReference type="PANTHER" id="PTHR11662">
    <property type="entry name" value="SOLUTE CARRIER FAMILY 17"/>
    <property type="match status" value="1"/>
</dbReference>
<comment type="caution">
    <text evidence="7">The sequence shown here is derived from an EMBL/GenBank/DDBJ whole genome shotgun (WGS) entry which is preliminary data.</text>
</comment>
<name>A0ABX0K2I5_9PROT</name>
<evidence type="ECO:0000256" key="1">
    <source>
        <dbReference type="ARBA" id="ARBA00004141"/>
    </source>
</evidence>
<feature type="transmembrane region" description="Helical" evidence="5">
    <location>
        <begin position="353"/>
        <end position="371"/>
    </location>
</feature>
<feature type="transmembrane region" description="Helical" evidence="5">
    <location>
        <begin position="74"/>
        <end position="96"/>
    </location>
</feature>
<protein>
    <submittedName>
        <fullName evidence="7">MFS transporter</fullName>
    </submittedName>
</protein>
<organism evidence="7 8">
    <name type="scientific">Acetobacter conturbans</name>
    <dbReference type="NCBI Taxonomy" id="1737472"/>
    <lineage>
        <taxon>Bacteria</taxon>
        <taxon>Pseudomonadati</taxon>
        <taxon>Pseudomonadota</taxon>
        <taxon>Alphaproteobacteria</taxon>
        <taxon>Acetobacterales</taxon>
        <taxon>Acetobacteraceae</taxon>
        <taxon>Acetobacter</taxon>
    </lineage>
</organism>
<dbReference type="PROSITE" id="PS50850">
    <property type="entry name" value="MFS"/>
    <property type="match status" value="1"/>
</dbReference>
<proteinExistence type="predicted"/>
<evidence type="ECO:0000256" key="4">
    <source>
        <dbReference type="ARBA" id="ARBA00023136"/>
    </source>
</evidence>
<reference evidence="7 8" key="1">
    <citation type="journal article" date="2020" name="Int. J. Syst. Evol. Microbiol.">
        <title>Novel acetic acid bacteria from cider fermentations: Acetobacter conturbans sp. nov. and Acetobacter fallax sp. nov.</title>
        <authorList>
            <person name="Sombolestani A.S."/>
            <person name="Cleenwerck I."/>
            <person name="Cnockaert M."/>
            <person name="Borremans W."/>
            <person name="Wieme A.D."/>
            <person name="De Vuyst L."/>
            <person name="Vandamme P."/>
        </authorList>
    </citation>
    <scope>NUCLEOTIDE SEQUENCE [LARGE SCALE GENOMIC DNA]</scope>
    <source>
        <strain evidence="7 8">LMG 1627</strain>
    </source>
</reference>
<comment type="subcellular location">
    <subcellularLocation>
        <location evidence="1">Membrane</location>
        <topology evidence="1">Multi-pass membrane protein</topology>
    </subcellularLocation>
</comment>
<dbReference type="PANTHER" id="PTHR11662:SF399">
    <property type="entry name" value="FI19708P1-RELATED"/>
    <property type="match status" value="1"/>
</dbReference>
<dbReference type="CDD" id="cd17319">
    <property type="entry name" value="MFS_ExuT_GudP_like"/>
    <property type="match status" value="1"/>
</dbReference>
<dbReference type="Pfam" id="PF07690">
    <property type="entry name" value="MFS_1"/>
    <property type="match status" value="1"/>
</dbReference>
<feature type="transmembrane region" description="Helical" evidence="5">
    <location>
        <begin position="48"/>
        <end position="68"/>
    </location>
</feature>
<feature type="transmembrane region" description="Helical" evidence="5">
    <location>
        <begin position="135"/>
        <end position="156"/>
    </location>
</feature>
<evidence type="ECO:0000256" key="2">
    <source>
        <dbReference type="ARBA" id="ARBA00022692"/>
    </source>
</evidence>
<feature type="transmembrane region" description="Helical" evidence="5">
    <location>
        <begin position="232"/>
        <end position="253"/>
    </location>
</feature>
<feature type="domain" description="Major facilitator superfamily (MFS) profile" evidence="6">
    <location>
        <begin position="1"/>
        <end position="378"/>
    </location>
</feature>
<dbReference type="InterPro" id="IPR011701">
    <property type="entry name" value="MFS"/>
</dbReference>
<evidence type="ECO:0000256" key="5">
    <source>
        <dbReference type="SAM" id="Phobius"/>
    </source>
</evidence>
<keyword evidence="8" id="KW-1185">Reference proteome</keyword>
<evidence type="ECO:0000313" key="8">
    <source>
        <dbReference type="Proteomes" id="UP000631653"/>
    </source>
</evidence>
<gene>
    <name evidence="7" type="ORF">GOB81_15250</name>
</gene>
<evidence type="ECO:0000256" key="3">
    <source>
        <dbReference type="ARBA" id="ARBA00022989"/>
    </source>
</evidence>
<dbReference type="InterPro" id="IPR036259">
    <property type="entry name" value="MFS_trans_sf"/>
</dbReference>